<dbReference type="Proteomes" id="UP000540506">
    <property type="component" value="Unassembled WGS sequence"/>
</dbReference>
<name>A0A7W7R1B8_KITKI</name>
<sequence length="191" mass="20024">MRTFRRTGLTLAAAVVGLTGLVAGAGTASAAPQSPFVAQGQRAGLTGTQITGLQKEVNDFVATSGGRQVALNTVALSDGSAMVLTVPGESRVRDLADGHLGKLAPGNCGSGNFCAYKGANYTGYEFTMWKCRTWGLPGSGWGSGGSWFNNQTRGIQAVMYGKNMQWVYTTPKAPSGDPHGNWAPVWFIKNC</sequence>
<dbReference type="Pfam" id="PF03995">
    <property type="entry name" value="Inhibitor_I36"/>
    <property type="match status" value="1"/>
</dbReference>
<protein>
    <recommendedName>
        <fullName evidence="4">Secreted protein</fullName>
    </recommendedName>
</protein>
<evidence type="ECO:0000256" key="1">
    <source>
        <dbReference type="SAM" id="SignalP"/>
    </source>
</evidence>
<accession>A0A7W7R1B8</accession>
<comment type="caution">
    <text evidence="2">The sequence shown here is derived from an EMBL/GenBank/DDBJ whole genome shotgun (WGS) entry which is preliminary data.</text>
</comment>
<proteinExistence type="predicted"/>
<keyword evidence="3" id="KW-1185">Reference proteome</keyword>
<evidence type="ECO:0000313" key="3">
    <source>
        <dbReference type="Proteomes" id="UP000540506"/>
    </source>
</evidence>
<gene>
    <name evidence="2" type="ORF">FHR34_002612</name>
</gene>
<organism evidence="2 3">
    <name type="scientific">Kitasatospora kifunensis</name>
    <name type="common">Streptomyces kifunensis</name>
    <dbReference type="NCBI Taxonomy" id="58351"/>
    <lineage>
        <taxon>Bacteria</taxon>
        <taxon>Bacillati</taxon>
        <taxon>Actinomycetota</taxon>
        <taxon>Actinomycetes</taxon>
        <taxon>Kitasatosporales</taxon>
        <taxon>Streptomycetaceae</taxon>
        <taxon>Kitasatospora</taxon>
    </lineage>
</organism>
<evidence type="ECO:0008006" key="4">
    <source>
        <dbReference type="Google" id="ProtNLM"/>
    </source>
</evidence>
<dbReference type="AlphaFoldDB" id="A0A7W7R1B8"/>
<evidence type="ECO:0000313" key="2">
    <source>
        <dbReference type="EMBL" id="MBB4923619.1"/>
    </source>
</evidence>
<dbReference type="RefSeq" id="WP_184935699.1">
    <property type="nucleotide sequence ID" value="NZ_JACHJV010000001.1"/>
</dbReference>
<feature type="chain" id="PRO_5031388972" description="Secreted protein" evidence="1">
    <location>
        <begin position="31"/>
        <end position="191"/>
    </location>
</feature>
<reference evidence="2 3" key="1">
    <citation type="submission" date="2020-08" db="EMBL/GenBank/DDBJ databases">
        <title>Sequencing the genomes of 1000 actinobacteria strains.</title>
        <authorList>
            <person name="Klenk H.-P."/>
        </authorList>
    </citation>
    <scope>NUCLEOTIDE SEQUENCE [LARGE SCALE GENOMIC DNA]</scope>
    <source>
        <strain evidence="2 3">DSM 41654</strain>
    </source>
</reference>
<keyword evidence="1" id="KW-0732">Signal</keyword>
<feature type="signal peptide" evidence="1">
    <location>
        <begin position="1"/>
        <end position="30"/>
    </location>
</feature>
<dbReference type="EMBL" id="JACHJV010000001">
    <property type="protein sequence ID" value="MBB4923619.1"/>
    <property type="molecule type" value="Genomic_DNA"/>
</dbReference>